<dbReference type="GO" id="GO:0004077">
    <property type="term" value="F:biotin--[biotin carboxyl-carrier protein] ligase activity"/>
    <property type="evidence" value="ECO:0007669"/>
    <property type="project" value="InterPro"/>
</dbReference>
<dbReference type="CDD" id="cd16442">
    <property type="entry name" value="BPL"/>
    <property type="match status" value="1"/>
</dbReference>
<keyword evidence="1 3" id="KW-0436">Ligase</keyword>
<dbReference type="Proteomes" id="UP000298616">
    <property type="component" value="Chromosome"/>
</dbReference>
<feature type="domain" description="BPL/LPL catalytic" evidence="2">
    <location>
        <begin position="1"/>
        <end position="189"/>
    </location>
</feature>
<accession>A0A4D7K3J8</accession>
<proteinExistence type="predicted"/>
<keyword evidence="4" id="KW-1185">Reference proteome</keyword>
<dbReference type="PROSITE" id="PS51733">
    <property type="entry name" value="BPL_LPL_CATALYTIC"/>
    <property type="match status" value="1"/>
</dbReference>
<dbReference type="EMBL" id="CP028923">
    <property type="protein sequence ID" value="QCK13998.1"/>
    <property type="molecule type" value="Genomic_DNA"/>
</dbReference>
<dbReference type="Pfam" id="PF03099">
    <property type="entry name" value="BPL_LplA_LipB"/>
    <property type="match status" value="1"/>
</dbReference>
<dbReference type="RefSeq" id="WP_137089592.1">
    <property type="nucleotide sequence ID" value="NZ_CP028923.1"/>
</dbReference>
<organism evidence="3 4">
    <name type="scientific">Mangrovivirga cuniculi</name>
    <dbReference type="NCBI Taxonomy" id="2715131"/>
    <lineage>
        <taxon>Bacteria</taxon>
        <taxon>Pseudomonadati</taxon>
        <taxon>Bacteroidota</taxon>
        <taxon>Cytophagia</taxon>
        <taxon>Cytophagales</taxon>
        <taxon>Mangrovivirgaceae</taxon>
        <taxon>Mangrovivirga</taxon>
    </lineage>
</organism>
<dbReference type="InterPro" id="IPR045864">
    <property type="entry name" value="aa-tRNA-synth_II/BPL/LPL"/>
</dbReference>
<dbReference type="Gene3D" id="2.30.30.100">
    <property type="match status" value="1"/>
</dbReference>
<dbReference type="GO" id="GO:0005737">
    <property type="term" value="C:cytoplasm"/>
    <property type="evidence" value="ECO:0007669"/>
    <property type="project" value="TreeGrafter"/>
</dbReference>
<dbReference type="PANTHER" id="PTHR12835">
    <property type="entry name" value="BIOTIN PROTEIN LIGASE"/>
    <property type="match status" value="1"/>
</dbReference>
<dbReference type="NCBIfam" id="TIGR00121">
    <property type="entry name" value="birA_ligase"/>
    <property type="match status" value="1"/>
</dbReference>
<dbReference type="KEGG" id="fpf:DCC35_04145"/>
<dbReference type="PANTHER" id="PTHR12835:SF5">
    <property type="entry name" value="BIOTIN--PROTEIN LIGASE"/>
    <property type="match status" value="1"/>
</dbReference>
<evidence type="ECO:0000313" key="4">
    <source>
        <dbReference type="Proteomes" id="UP000298616"/>
    </source>
</evidence>
<dbReference type="SUPFAM" id="SSF55681">
    <property type="entry name" value="Class II aaRS and biotin synthetases"/>
    <property type="match status" value="1"/>
</dbReference>
<dbReference type="InterPro" id="IPR004408">
    <property type="entry name" value="Biotin_CoA_COase_ligase"/>
</dbReference>
<dbReference type="AlphaFoldDB" id="A0A4D7K3J8"/>
<dbReference type="InterPro" id="IPR004143">
    <property type="entry name" value="BPL_LPL_catalytic"/>
</dbReference>
<dbReference type="OrthoDB" id="9807064at2"/>
<evidence type="ECO:0000313" key="3">
    <source>
        <dbReference type="EMBL" id="QCK13998.1"/>
    </source>
</evidence>
<evidence type="ECO:0000259" key="2">
    <source>
        <dbReference type="PROSITE" id="PS51733"/>
    </source>
</evidence>
<gene>
    <name evidence="3" type="ORF">DCC35_04145</name>
</gene>
<reference evidence="3 4" key="1">
    <citation type="submission" date="2018-04" db="EMBL/GenBank/DDBJ databases">
        <title>Complete genome uncultured novel isolate.</title>
        <authorList>
            <person name="Merlino G."/>
        </authorList>
    </citation>
    <scope>NUCLEOTIDE SEQUENCE [LARGE SCALE GENOMIC DNA]</scope>
    <source>
        <strain evidence="4">R1DC9</strain>
    </source>
</reference>
<evidence type="ECO:0000256" key="1">
    <source>
        <dbReference type="ARBA" id="ARBA00022598"/>
    </source>
</evidence>
<sequence length="256" mass="28804">MHKNSTNLLILGRTSNYLPSCQSTNDIAAGLSQSKNLMDGHVVWTTNQTAGKGQRGNTWESEPGKNLLLSIVVYPKTLDAGNQFLLTAAISLGVCETIKSFIPDKDVYIKWPNDIYVEKLKIAGILIENMLKNGKIEQGIIGIGSNINQTHNLHPSATSIFLETNKEIEIEDYYFRILQNIEAFYLKLRAGKSSYLKSLYYRNMLWYQEERLFQAGDKFFHGTILGVNNEGKLQVSTDEGIKAFGLKEISFVINRS</sequence>
<name>A0A4D7K3J8_9BACT</name>
<dbReference type="Gene3D" id="3.30.930.10">
    <property type="entry name" value="Bira Bifunctional Protein, Domain 2"/>
    <property type="match status" value="1"/>
</dbReference>
<protein>
    <submittedName>
        <fullName evidence="3">Biotin--[acetyl-CoA-carboxylase] ligase</fullName>
    </submittedName>
</protein>